<dbReference type="CDD" id="cd14785">
    <property type="entry name" value="V-ATPase_C"/>
    <property type="match status" value="1"/>
</dbReference>
<organism evidence="9 10">
    <name type="scientific">Crotalus adamanteus</name>
    <name type="common">Eastern diamondback rattlesnake</name>
    <dbReference type="NCBI Taxonomy" id="8729"/>
    <lineage>
        <taxon>Eukaryota</taxon>
        <taxon>Metazoa</taxon>
        <taxon>Chordata</taxon>
        <taxon>Craniata</taxon>
        <taxon>Vertebrata</taxon>
        <taxon>Euteleostomi</taxon>
        <taxon>Lepidosauria</taxon>
        <taxon>Squamata</taxon>
        <taxon>Bifurcata</taxon>
        <taxon>Unidentata</taxon>
        <taxon>Episquamata</taxon>
        <taxon>Toxicofera</taxon>
        <taxon>Serpentes</taxon>
        <taxon>Colubroidea</taxon>
        <taxon>Viperidae</taxon>
        <taxon>Crotalinae</taxon>
        <taxon>Crotalus</taxon>
    </lineage>
</organism>
<feature type="region of interest" description="Disordered" evidence="8">
    <location>
        <begin position="1"/>
        <end position="90"/>
    </location>
</feature>
<feature type="compositionally biased region" description="Basic residues" evidence="8">
    <location>
        <begin position="41"/>
        <end position="51"/>
    </location>
</feature>
<keyword evidence="10" id="KW-1185">Reference proteome</keyword>
<feature type="compositionally biased region" description="Basic and acidic residues" evidence="8">
    <location>
        <begin position="1"/>
        <end position="37"/>
    </location>
</feature>
<comment type="subunit">
    <text evidence="7">V-ATPase is a heteromultimeric enzyme made up of two complexes: the ATP-hydrolytic V1 complex and the proton translocation V0 complex. The V1 complex consists of three catalytic AB heterodimers that form a heterohexamer, three peripheral stalks each consisting of EG heterodimers, one central rotor including subunits D and F, and the regulatory subunits C and H. The proton translocation complex V0 consists of the proton transport subunit a, a ring of proteolipid subunits c9c'', rotary subunit d, subunits e and f, and two accessory subunits.</text>
</comment>
<reference evidence="9 10" key="1">
    <citation type="journal article" date="2024" name="Proc. Natl. Acad. Sci. U.S.A.">
        <title>The genetic regulatory architecture and epigenomic basis for age-related changes in rattlesnake venom.</title>
        <authorList>
            <person name="Hogan M.P."/>
            <person name="Holding M.L."/>
            <person name="Nystrom G.S."/>
            <person name="Colston T.J."/>
            <person name="Bartlett D.A."/>
            <person name="Mason A.J."/>
            <person name="Ellsworth S.A."/>
            <person name="Rautsaw R.M."/>
            <person name="Lawrence K.C."/>
            <person name="Strickland J.L."/>
            <person name="He B."/>
            <person name="Fraser P."/>
            <person name="Margres M.J."/>
            <person name="Gilbert D.M."/>
            <person name="Gibbs H.L."/>
            <person name="Parkinson C.L."/>
            <person name="Rokyta D.R."/>
        </authorList>
    </citation>
    <scope>NUCLEOTIDE SEQUENCE [LARGE SCALE GENOMIC DNA]</scope>
    <source>
        <strain evidence="9">DRR0105</strain>
    </source>
</reference>
<evidence type="ECO:0000313" key="9">
    <source>
        <dbReference type="EMBL" id="KAK9403110.1"/>
    </source>
</evidence>
<keyword evidence="2 7" id="KW-0813">Transport</keyword>
<evidence type="ECO:0000256" key="3">
    <source>
        <dbReference type="ARBA" id="ARBA00022781"/>
    </source>
</evidence>
<dbReference type="InterPro" id="IPR036132">
    <property type="entry name" value="Vac_ATP_synth_c_sf"/>
</dbReference>
<dbReference type="AlphaFoldDB" id="A0AAW1BMW6"/>
<comment type="similarity">
    <text evidence="1 7">Belongs to the V-ATPase C subunit family.</text>
</comment>
<accession>A0AAW1BMW6</accession>
<dbReference type="Gene3D" id="3.30.70.1180">
    <property type="entry name" value="Vacuolar atp synthase subunit c, domain 1"/>
    <property type="match status" value="1"/>
</dbReference>
<evidence type="ECO:0000256" key="6">
    <source>
        <dbReference type="ARBA" id="ARBA00046006"/>
    </source>
</evidence>
<dbReference type="GO" id="GO:0046961">
    <property type="term" value="F:proton-transporting ATPase activity, rotational mechanism"/>
    <property type="evidence" value="ECO:0007669"/>
    <property type="project" value="InterPro"/>
</dbReference>
<dbReference type="Gene3D" id="3.30.70.100">
    <property type="match status" value="1"/>
</dbReference>
<dbReference type="EMBL" id="JAOTOJ010000003">
    <property type="protein sequence ID" value="KAK9403110.1"/>
    <property type="molecule type" value="Genomic_DNA"/>
</dbReference>
<proteinExistence type="inferred from homology"/>
<keyword evidence="5 7" id="KW-0406">Ion transport</keyword>
<keyword evidence="4" id="KW-0007">Acetylation</keyword>
<evidence type="ECO:0000256" key="4">
    <source>
        <dbReference type="ARBA" id="ARBA00022990"/>
    </source>
</evidence>
<evidence type="ECO:0000256" key="7">
    <source>
        <dbReference type="RuleBase" id="RU364010"/>
    </source>
</evidence>
<dbReference type="GO" id="GO:0005765">
    <property type="term" value="C:lysosomal membrane"/>
    <property type="evidence" value="ECO:0007669"/>
    <property type="project" value="TreeGrafter"/>
</dbReference>
<protein>
    <recommendedName>
        <fullName evidence="7">V-type proton ATPase subunit C</fullName>
    </recommendedName>
</protein>
<dbReference type="InterPro" id="IPR004907">
    <property type="entry name" value="ATPase_V1-cplx_csu"/>
</dbReference>
<dbReference type="SUPFAM" id="SSF118203">
    <property type="entry name" value="Vacuolar ATP synthase subunit C"/>
    <property type="match status" value="1"/>
</dbReference>
<comment type="caution">
    <text evidence="9">The sequence shown here is derived from an EMBL/GenBank/DDBJ whole genome shotgun (WGS) entry which is preliminary data.</text>
</comment>
<dbReference type="Proteomes" id="UP001474421">
    <property type="component" value="Unassembled WGS sequence"/>
</dbReference>
<evidence type="ECO:0000256" key="2">
    <source>
        <dbReference type="ARBA" id="ARBA00022448"/>
    </source>
</evidence>
<dbReference type="Gene3D" id="1.20.1460.10">
    <property type="entry name" value="subunit c (vma5p) of the yeast v-atpase, domain 2"/>
    <property type="match status" value="1"/>
</dbReference>
<gene>
    <name evidence="9" type="ORF">NXF25_007937</name>
</gene>
<dbReference type="PANTHER" id="PTHR10137">
    <property type="entry name" value="V-TYPE PROTON ATPASE SUBUNIT C"/>
    <property type="match status" value="1"/>
</dbReference>
<name>A0AAW1BMW6_CROAD</name>
<dbReference type="FunFam" id="3.30.70.1180:FF:000003">
    <property type="entry name" value="V-type proton ATPase subunit C"/>
    <property type="match status" value="1"/>
</dbReference>
<sequence>MGGDERPGRPERRRDGNRHEHRAAEHREKAEEEERPQRGGIYKKSRARGGARSHASQACKEGGAASPRSTKGARAHFLTSPPRPARIPPAGKTLRMCIGAAQGRSFAERFEQVPRGRGARFTSAERVRCSVLAFFEEVTELGSKERRYPEALPSWLLMGSNPTDAAVLQWHFHRRKTDSAPVTITPKKHQRGRTTGRPLHCACPAPPPPASRDTRHVCFPSRRACRFLRARSASAAIRAGRGFSRQLRVRRNVTKMTEFWLISAPGEKTCQQTWEKLCAATIKNNNLSINAKFNIPDLKVGTLDVLVGLSDELAKLDVFVEGVVKKVAQYMADVLEDSRDKVQENLLANGVDLITYITRFQWDMAKYPIKQSLKNISEIIAKGVTQIDNDLKARASAYNSLKGNLQNLERKNVGSLLTRSLAEIVKKDDFVLDSEYLITLLVVVPKINYTDWMKQYETLTDMIVPRSSNVLSEDQDSYLCNVTLFRKAVDEFKHKARDNKFMVRDFQYNEEEMKADKEEMNRLSTDKKKQFGPLVRWLKVNFSEAFIAWIHVKALRVFVESVLRYGLPVNFQAILLQPNKRTMKKLREVLYDLYKHLDSSAAAIIDATMDIPGLNLSQQEYYPYVYYKIDCNLLDFK</sequence>
<dbReference type="FunFam" id="3.30.70.100:FF:000002">
    <property type="entry name" value="V-type proton ATPase subunit C"/>
    <property type="match status" value="1"/>
</dbReference>
<dbReference type="PANTHER" id="PTHR10137:SF5">
    <property type="entry name" value="V-TYPE PROTON ATPASE SUBUNIT C 1"/>
    <property type="match status" value="1"/>
</dbReference>
<evidence type="ECO:0000256" key="1">
    <source>
        <dbReference type="ARBA" id="ARBA00006138"/>
    </source>
</evidence>
<keyword evidence="3 7" id="KW-0375">Hydrogen ion transport</keyword>
<dbReference type="GO" id="GO:0000221">
    <property type="term" value="C:vacuolar proton-transporting V-type ATPase, V1 domain"/>
    <property type="evidence" value="ECO:0007669"/>
    <property type="project" value="TreeGrafter"/>
</dbReference>
<evidence type="ECO:0000313" key="10">
    <source>
        <dbReference type="Proteomes" id="UP001474421"/>
    </source>
</evidence>
<evidence type="ECO:0000256" key="8">
    <source>
        <dbReference type="SAM" id="MobiDB-lite"/>
    </source>
</evidence>
<dbReference type="Pfam" id="PF03223">
    <property type="entry name" value="V-ATPase_C"/>
    <property type="match status" value="1"/>
</dbReference>
<dbReference type="FunFam" id="1.20.1460.10:FF:000004">
    <property type="entry name" value="V-type proton ATPase subunit C"/>
    <property type="match status" value="1"/>
</dbReference>
<comment type="function">
    <text evidence="6 7">Subunit of the V1 complex of vacuolar(H+)-ATPase (V-ATPase), a multisubunit enzyme composed of a peripheral complex (V1) that hydrolyzes ATP and a membrane integral complex (V0) that translocates protons. V-ATPase is responsible for acidifying and maintaining the pH of intracellular compartments and in some cell types, is targeted to the plasma membrane, where it is responsible for acidifying the extracellular environment. Subunit C is necessary for the assembly of the catalytic sector of the enzyme and is likely to have a specific function in its catalytic activity.</text>
</comment>
<evidence type="ECO:0000256" key="5">
    <source>
        <dbReference type="ARBA" id="ARBA00023065"/>
    </source>
</evidence>